<dbReference type="GO" id="GO:0071949">
    <property type="term" value="F:FAD binding"/>
    <property type="evidence" value="ECO:0007669"/>
    <property type="project" value="InterPro"/>
</dbReference>
<dbReference type="Proteomes" id="UP000800200">
    <property type="component" value="Unassembled WGS sequence"/>
</dbReference>
<evidence type="ECO:0000256" key="1">
    <source>
        <dbReference type="ARBA" id="ARBA00022630"/>
    </source>
</evidence>
<name>A0A6A6EUM2_9PEZI</name>
<proteinExistence type="predicted"/>
<keyword evidence="1" id="KW-0285">Flavoprotein</keyword>
<reference evidence="6" key="1">
    <citation type="journal article" date="2020" name="Stud. Mycol.">
        <title>101 Dothideomycetes genomes: a test case for predicting lifestyles and emergence of pathogens.</title>
        <authorList>
            <person name="Haridas S."/>
            <person name="Albert R."/>
            <person name="Binder M."/>
            <person name="Bloem J."/>
            <person name="Labutti K."/>
            <person name="Salamov A."/>
            <person name="Andreopoulos B."/>
            <person name="Baker S."/>
            <person name="Barry K."/>
            <person name="Bills G."/>
            <person name="Bluhm B."/>
            <person name="Cannon C."/>
            <person name="Castanera R."/>
            <person name="Culley D."/>
            <person name="Daum C."/>
            <person name="Ezra D."/>
            <person name="Gonzalez J."/>
            <person name="Henrissat B."/>
            <person name="Kuo A."/>
            <person name="Liang C."/>
            <person name="Lipzen A."/>
            <person name="Lutzoni F."/>
            <person name="Magnuson J."/>
            <person name="Mondo S."/>
            <person name="Nolan M."/>
            <person name="Ohm R."/>
            <person name="Pangilinan J."/>
            <person name="Park H.-J."/>
            <person name="Ramirez L."/>
            <person name="Alfaro M."/>
            <person name="Sun H."/>
            <person name="Tritt A."/>
            <person name="Yoshinaga Y."/>
            <person name="Zwiers L.-H."/>
            <person name="Turgeon B."/>
            <person name="Goodwin S."/>
            <person name="Spatafora J."/>
            <person name="Crous P."/>
            <person name="Grigoriev I."/>
        </authorList>
    </citation>
    <scope>NUCLEOTIDE SEQUENCE</scope>
    <source>
        <strain evidence="6">CBS 207.26</strain>
    </source>
</reference>
<dbReference type="SUPFAM" id="SSF51905">
    <property type="entry name" value="FAD/NAD(P)-binding domain"/>
    <property type="match status" value="1"/>
</dbReference>
<sequence length="385" mass="43416">MTPKIAIIGAGPGGCMLARLLHHKTGLAAMKEAGLYEEFLKLARYDGESLIVCDKKQTTYMRRYPAKDRKKNCIQEAPEIDRVQLRKLLIESVPEGVVQWGYRLLRVESDLSLHFDNRHVERGFDLIIGADGAWSKVRNFLFSEKPFYSGLGGYDFTIPNAEKTASKAYKFINRGSVFAYSDGKALSGAQLGDGSINVRWFNLYDENWMETCGFDPTDLASAKKALKEEVHDWSFDLVKLVDSAQVTVQTRNLYMLPIGFNWEHKRGVTLLGDASNLMTPFAGVGLNTALYDAMLLSRAIVESIQSPDSLDSHIVEYEKERWANAKGAQELTYGAPTDMVPTPGAPRTSIEAWVLRFMKIEVSKWAYPLLDAGVYTFYFFYKMFV</sequence>
<protein>
    <submittedName>
        <fullName evidence="6">FAD/NAD(P)-binding domain-containing protein</fullName>
    </submittedName>
</protein>
<feature type="domain" description="FAD-binding" evidence="5">
    <location>
        <begin position="125"/>
        <end position="327"/>
    </location>
</feature>
<accession>A0A6A6EUM2</accession>
<dbReference type="EMBL" id="ML994611">
    <property type="protein sequence ID" value="KAF2194895.1"/>
    <property type="molecule type" value="Genomic_DNA"/>
</dbReference>
<keyword evidence="2" id="KW-0274">FAD</keyword>
<evidence type="ECO:0000256" key="4">
    <source>
        <dbReference type="ARBA" id="ARBA00023033"/>
    </source>
</evidence>
<dbReference type="AlphaFoldDB" id="A0A6A6EUM2"/>
<evidence type="ECO:0000259" key="5">
    <source>
        <dbReference type="Pfam" id="PF01494"/>
    </source>
</evidence>
<dbReference type="OrthoDB" id="655030at2759"/>
<evidence type="ECO:0000256" key="3">
    <source>
        <dbReference type="ARBA" id="ARBA00023002"/>
    </source>
</evidence>
<dbReference type="Gene3D" id="3.50.50.60">
    <property type="entry name" value="FAD/NAD(P)-binding domain"/>
    <property type="match status" value="1"/>
</dbReference>
<evidence type="ECO:0000256" key="2">
    <source>
        <dbReference type="ARBA" id="ARBA00022827"/>
    </source>
</evidence>
<dbReference type="PANTHER" id="PTHR46972">
    <property type="entry name" value="MONOOXYGENASE ASQM-RELATED"/>
    <property type="match status" value="1"/>
</dbReference>
<organism evidence="6 7">
    <name type="scientific">Zopfia rhizophila CBS 207.26</name>
    <dbReference type="NCBI Taxonomy" id="1314779"/>
    <lineage>
        <taxon>Eukaryota</taxon>
        <taxon>Fungi</taxon>
        <taxon>Dikarya</taxon>
        <taxon>Ascomycota</taxon>
        <taxon>Pezizomycotina</taxon>
        <taxon>Dothideomycetes</taxon>
        <taxon>Dothideomycetes incertae sedis</taxon>
        <taxon>Zopfiaceae</taxon>
        <taxon>Zopfia</taxon>
    </lineage>
</organism>
<dbReference type="GO" id="GO:0004497">
    <property type="term" value="F:monooxygenase activity"/>
    <property type="evidence" value="ECO:0007669"/>
    <property type="project" value="UniProtKB-KW"/>
</dbReference>
<dbReference type="InterPro" id="IPR002938">
    <property type="entry name" value="FAD-bd"/>
</dbReference>
<dbReference type="Pfam" id="PF01494">
    <property type="entry name" value="FAD_binding_3"/>
    <property type="match status" value="1"/>
</dbReference>
<dbReference type="PRINTS" id="PR00420">
    <property type="entry name" value="RNGMNOXGNASE"/>
</dbReference>
<keyword evidence="4" id="KW-0503">Monooxygenase</keyword>
<keyword evidence="3" id="KW-0560">Oxidoreductase</keyword>
<keyword evidence="7" id="KW-1185">Reference proteome</keyword>
<dbReference type="PANTHER" id="PTHR46972:SF1">
    <property type="entry name" value="FAD DEPENDENT OXIDOREDUCTASE DOMAIN-CONTAINING PROTEIN"/>
    <property type="match status" value="1"/>
</dbReference>
<dbReference type="InterPro" id="IPR036188">
    <property type="entry name" value="FAD/NAD-bd_sf"/>
</dbReference>
<gene>
    <name evidence="6" type="ORF">K469DRAFT_734532</name>
</gene>
<evidence type="ECO:0000313" key="7">
    <source>
        <dbReference type="Proteomes" id="UP000800200"/>
    </source>
</evidence>
<evidence type="ECO:0000313" key="6">
    <source>
        <dbReference type="EMBL" id="KAF2194895.1"/>
    </source>
</evidence>